<sequence length="726" mass="79083">MPTPALRAWNSSIEEPEWVEDPFGHLPETERLPELERQFVLLRQQLQLGLQHVHARLEVLEAQTALGAHACKVHPGDGAKVDQEILPPELPTLNEGSPNAGALNQPAEVLDIHLSEAGVKSTRSRTPKVQEFTEVSFEESAWSIPLLAGLIDISIFETMFAATLVLLNLGMQTAFSIILLTPAFMGEDFESKVDGAKAWRTGVAHDSRYMDLAGTSLVTRVCNGDGSVILSTVQATLVEHVNSFLGMDKAQFDLPAFQPGVLLCMLCIVLWTLCVNKEFRQIWVQLEAAFGIPKAQCTSFGDNAFTTISWGRFGLLLLTYACRTAIASVLLVAGILWLSRTTSISELMLNAVALNAILDVDEFLFVGMTPIKIQQAIQNLEPMKAKYSRRRSECESMVHFSSLLALVLVTYLLLLGPLTDDMLSLKQELCGGDQAFVIGFNADTQITHALVTPNAWEIAGRNLTLSELAVEAHKATSPETTPGPGRTLIIASTDKSGFEADTSRGIDEEGARIPFCIEPLILNEDGPYHNDTVMRRWTSALLRTSAASVGLHDARSCRELRGMCDAVESRLLRLVCGETCGCTDPYSNSWFKVPVQGCTPACLGVAESTLSAQGACQDVPNDDTWQSFWRTYPDAVSYFYSTDVTTLLLWAAANQTIQAMLQDGCGALVRFPTDPLTDANWCAGMPQLFRPLAKVCPQSCGCDQASELPSFCPSTCLMSGNSSSAS</sequence>
<dbReference type="AlphaFoldDB" id="A0A812Q5J5"/>
<dbReference type="Proteomes" id="UP000604046">
    <property type="component" value="Unassembled WGS sequence"/>
</dbReference>
<feature type="transmembrane region" description="Helical" evidence="1">
    <location>
        <begin position="397"/>
        <end position="416"/>
    </location>
</feature>
<comment type="caution">
    <text evidence="2">The sequence shown here is derived from an EMBL/GenBank/DDBJ whole genome shotgun (WGS) entry which is preliminary data.</text>
</comment>
<evidence type="ECO:0000313" key="2">
    <source>
        <dbReference type="EMBL" id="CAE7358401.1"/>
    </source>
</evidence>
<dbReference type="OrthoDB" id="415821at2759"/>
<keyword evidence="3" id="KW-1185">Reference proteome</keyword>
<gene>
    <name evidence="2" type="ORF">SNAT2548_LOCUS19164</name>
</gene>
<organism evidence="2 3">
    <name type="scientific">Symbiodinium natans</name>
    <dbReference type="NCBI Taxonomy" id="878477"/>
    <lineage>
        <taxon>Eukaryota</taxon>
        <taxon>Sar</taxon>
        <taxon>Alveolata</taxon>
        <taxon>Dinophyceae</taxon>
        <taxon>Suessiales</taxon>
        <taxon>Symbiodiniaceae</taxon>
        <taxon>Symbiodinium</taxon>
    </lineage>
</organism>
<proteinExistence type="predicted"/>
<dbReference type="EMBL" id="CAJNDS010002168">
    <property type="protein sequence ID" value="CAE7358401.1"/>
    <property type="molecule type" value="Genomic_DNA"/>
</dbReference>
<evidence type="ECO:0000256" key="1">
    <source>
        <dbReference type="SAM" id="Phobius"/>
    </source>
</evidence>
<feature type="transmembrane region" description="Helical" evidence="1">
    <location>
        <begin position="256"/>
        <end position="275"/>
    </location>
</feature>
<feature type="transmembrane region" description="Helical" evidence="1">
    <location>
        <begin position="315"/>
        <end position="338"/>
    </location>
</feature>
<protein>
    <submittedName>
        <fullName evidence="2">Uncharacterized protein</fullName>
    </submittedName>
</protein>
<name>A0A812Q5J5_9DINO</name>
<reference evidence="2" key="1">
    <citation type="submission" date="2021-02" db="EMBL/GenBank/DDBJ databases">
        <authorList>
            <person name="Dougan E. K."/>
            <person name="Rhodes N."/>
            <person name="Thang M."/>
            <person name="Chan C."/>
        </authorList>
    </citation>
    <scope>NUCLEOTIDE SEQUENCE</scope>
</reference>
<keyword evidence="1" id="KW-0472">Membrane</keyword>
<evidence type="ECO:0000313" key="3">
    <source>
        <dbReference type="Proteomes" id="UP000604046"/>
    </source>
</evidence>
<keyword evidence="1" id="KW-0812">Transmembrane</keyword>
<accession>A0A812Q5J5</accession>
<feature type="transmembrane region" description="Helical" evidence="1">
    <location>
        <begin position="160"/>
        <end position="185"/>
    </location>
</feature>
<keyword evidence="1" id="KW-1133">Transmembrane helix</keyword>